<dbReference type="PROSITE" id="PS00018">
    <property type="entry name" value="EF_HAND_1"/>
    <property type="match status" value="1"/>
</dbReference>
<organism evidence="2 3">
    <name type="scientific">Aplosporella prunicola CBS 121167</name>
    <dbReference type="NCBI Taxonomy" id="1176127"/>
    <lineage>
        <taxon>Eukaryota</taxon>
        <taxon>Fungi</taxon>
        <taxon>Dikarya</taxon>
        <taxon>Ascomycota</taxon>
        <taxon>Pezizomycotina</taxon>
        <taxon>Dothideomycetes</taxon>
        <taxon>Dothideomycetes incertae sedis</taxon>
        <taxon>Botryosphaeriales</taxon>
        <taxon>Aplosporellaceae</taxon>
        <taxon>Aplosporella</taxon>
    </lineage>
</organism>
<evidence type="ECO:0000256" key="1">
    <source>
        <dbReference type="ARBA" id="ARBA00022837"/>
    </source>
</evidence>
<evidence type="ECO:0000313" key="3">
    <source>
        <dbReference type="Proteomes" id="UP000799438"/>
    </source>
</evidence>
<keyword evidence="1" id="KW-0106">Calcium</keyword>
<sequence length="144" mass="15828">MTAHLEPLAVATGAATYSVAIATATSNVNADAFERAKGLDTGDLTLRRYTGYVGVSIDDPIYVDWFNKLSLSLLLSSNPSLHADDYSAQIVRLLHARELTLLRYTQLMGVPADDPVYVDWFNRHDRNGDGVITADELSLDELEL</sequence>
<proteinExistence type="predicted"/>
<dbReference type="EMBL" id="ML995483">
    <property type="protein sequence ID" value="KAF2142759.1"/>
    <property type="molecule type" value="Genomic_DNA"/>
</dbReference>
<dbReference type="Proteomes" id="UP000799438">
    <property type="component" value="Unassembled WGS sequence"/>
</dbReference>
<evidence type="ECO:0008006" key="4">
    <source>
        <dbReference type="Google" id="ProtNLM"/>
    </source>
</evidence>
<name>A0A6A6BF11_9PEZI</name>
<reference evidence="2" key="1">
    <citation type="journal article" date="2020" name="Stud. Mycol.">
        <title>101 Dothideomycetes genomes: a test case for predicting lifestyles and emergence of pathogens.</title>
        <authorList>
            <person name="Haridas S."/>
            <person name="Albert R."/>
            <person name="Binder M."/>
            <person name="Bloem J."/>
            <person name="Labutti K."/>
            <person name="Salamov A."/>
            <person name="Andreopoulos B."/>
            <person name="Baker S."/>
            <person name="Barry K."/>
            <person name="Bills G."/>
            <person name="Bluhm B."/>
            <person name="Cannon C."/>
            <person name="Castanera R."/>
            <person name="Culley D."/>
            <person name="Daum C."/>
            <person name="Ezra D."/>
            <person name="Gonzalez J."/>
            <person name="Henrissat B."/>
            <person name="Kuo A."/>
            <person name="Liang C."/>
            <person name="Lipzen A."/>
            <person name="Lutzoni F."/>
            <person name="Magnuson J."/>
            <person name="Mondo S."/>
            <person name="Nolan M."/>
            <person name="Ohm R."/>
            <person name="Pangilinan J."/>
            <person name="Park H.-J."/>
            <person name="Ramirez L."/>
            <person name="Alfaro M."/>
            <person name="Sun H."/>
            <person name="Tritt A."/>
            <person name="Yoshinaga Y."/>
            <person name="Zwiers L.-H."/>
            <person name="Turgeon B."/>
            <person name="Goodwin S."/>
            <person name="Spatafora J."/>
            <person name="Crous P."/>
            <person name="Grigoriev I."/>
        </authorList>
    </citation>
    <scope>NUCLEOTIDE SEQUENCE</scope>
    <source>
        <strain evidence="2">CBS 121167</strain>
    </source>
</reference>
<dbReference type="OrthoDB" id="444540at2759"/>
<dbReference type="InterPro" id="IPR011992">
    <property type="entry name" value="EF-hand-dom_pair"/>
</dbReference>
<dbReference type="GeneID" id="54299505"/>
<dbReference type="AlphaFoldDB" id="A0A6A6BF11"/>
<dbReference type="SUPFAM" id="SSF47473">
    <property type="entry name" value="EF-hand"/>
    <property type="match status" value="1"/>
</dbReference>
<protein>
    <recommendedName>
        <fullName evidence="4">EF-hand domain-containing protein</fullName>
    </recommendedName>
</protein>
<keyword evidence="3" id="KW-1185">Reference proteome</keyword>
<dbReference type="InterPro" id="IPR018247">
    <property type="entry name" value="EF_Hand_1_Ca_BS"/>
</dbReference>
<gene>
    <name evidence="2" type="ORF">K452DRAFT_297295</name>
</gene>
<evidence type="ECO:0000313" key="2">
    <source>
        <dbReference type="EMBL" id="KAF2142759.1"/>
    </source>
</evidence>
<accession>A0A6A6BF11</accession>
<dbReference type="RefSeq" id="XP_033398471.1">
    <property type="nucleotide sequence ID" value="XM_033542008.1"/>
</dbReference>